<dbReference type="InterPro" id="IPR041078">
    <property type="entry name" value="Plavaka"/>
</dbReference>
<sequence>MSLDDEDFSRINEFQIIREENSQVFYRYESDQDYAGDISFGEISHSSNIPKEYENFDEILPASLQSNEEPVSYSSNIPEEYENFDEILPASLQSNEEPEVENIKEFPNEAYADLMALVIENNLNNKAGNAIIKFFNKHSDLSQLSPLPKNIETGRKFMDKMNISQLSYSEYCVLTHNSQDYFVHYRPIKNCIKNLLSNPDILKNLMFRYENSKIEDEKSYGEQNSGNWWKRAERSISNHANILSIILYSDATTTDTLGKSTLHPIYVSLGNIPTWRRNKEDAKQLLGYLPILSAKNEKEKKSSEFKELARETFHNSIKFLLDPLFQGDGVDFNIDDKDIWFFPRISTIICDWPEACTFSLTYKSANSNYPCHFCLVQREDLIDIRKKVILCNHVNMKEYFDSNTSKLAATVPDRMHHLDLGLFKYQIEFTMELLKKKKSLNKVNERIADIPRHSQLKVFKKGIQLSRLTASEYRDMMKIMVFVVDDLQIEDLSEVYVKWNEMYLLSRSEKFKESDLENFQKAINNWGDLFIKLFQNISNSHLKFPKLHSWIYHIVDTIREYGAINGYTTETYESLHKTYVKIPYRLSNKKEVEKQIMENIRRRAIVSRNRVGKTKTPMAFVYIAKLFDFDLSESMIEQNKKDPNLDKKMIKGFEKFIDCLKVYLNILNIISAESCRIKIYSSVTLKNGVILRTKNDFYHRPWFSNIAVNMNEEELSEYLSDKGICYAQTLLITEIRLPNKSPMHLALVQWYDFIEETPFVYGCPLLRLVEVYNFIEIEAIEDTIHVVPRFDKNNEYFVNKYLF</sequence>
<evidence type="ECO:0000313" key="2">
    <source>
        <dbReference type="Proteomes" id="UP000266861"/>
    </source>
</evidence>
<reference evidence="1 2" key="1">
    <citation type="submission" date="2018-08" db="EMBL/GenBank/DDBJ databases">
        <title>Genome and evolution of the arbuscular mycorrhizal fungus Diversispora epigaea (formerly Glomus versiforme) and its bacterial endosymbionts.</title>
        <authorList>
            <person name="Sun X."/>
            <person name="Fei Z."/>
            <person name="Harrison M."/>
        </authorList>
    </citation>
    <scope>NUCLEOTIDE SEQUENCE [LARGE SCALE GENOMIC DNA]</scope>
    <source>
        <strain evidence="1 2">IT104</strain>
    </source>
</reference>
<dbReference type="AlphaFoldDB" id="A0A397H923"/>
<organism evidence="1 2">
    <name type="scientific">Diversispora epigaea</name>
    <dbReference type="NCBI Taxonomy" id="1348612"/>
    <lineage>
        <taxon>Eukaryota</taxon>
        <taxon>Fungi</taxon>
        <taxon>Fungi incertae sedis</taxon>
        <taxon>Mucoromycota</taxon>
        <taxon>Glomeromycotina</taxon>
        <taxon>Glomeromycetes</taxon>
        <taxon>Diversisporales</taxon>
        <taxon>Diversisporaceae</taxon>
        <taxon>Diversispora</taxon>
    </lineage>
</organism>
<dbReference type="Proteomes" id="UP000266861">
    <property type="component" value="Unassembled WGS sequence"/>
</dbReference>
<accession>A0A397H923</accession>
<name>A0A397H923_9GLOM</name>
<dbReference type="EMBL" id="PQFF01000338">
    <property type="protein sequence ID" value="RHZ58184.1"/>
    <property type="molecule type" value="Genomic_DNA"/>
</dbReference>
<comment type="caution">
    <text evidence="1">The sequence shown here is derived from an EMBL/GenBank/DDBJ whole genome shotgun (WGS) entry which is preliminary data.</text>
</comment>
<keyword evidence="2" id="KW-1185">Reference proteome</keyword>
<proteinExistence type="predicted"/>
<evidence type="ECO:0000313" key="1">
    <source>
        <dbReference type="EMBL" id="RHZ58184.1"/>
    </source>
</evidence>
<protein>
    <submittedName>
        <fullName evidence="1">Uncharacterized protein</fullName>
    </submittedName>
</protein>
<dbReference type="Pfam" id="PF18759">
    <property type="entry name" value="Plavaka"/>
    <property type="match status" value="1"/>
</dbReference>
<gene>
    <name evidence="1" type="ORF">Glove_375g78</name>
</gene>